<feature type="region of interest" description="Disordered" evidence="19">
    <location>
        <begin position="244"/>
        <end position="297"/>
    </location>
</feature>
<sequence>MAYWHEQTGEDQKILGVGLASRRKLCIQPEVVKLGDGKAVDGACRRMTASWVRTAAEESRGDGPRLCEYFENYEENGKESQLPWGIYTLDDLKDYCKKEKYCPYFMARRAISFANVIVYSYYYLLDPKISQLVSKELTKESVVIFDEAHNIDNVCIEAMSVEITRRTLDTCTRNLATLKTKVDQIKTKDAQVRKPAWFLGFIVLRNCGSVIYSCAVVFHSCLFLSAECVLYIYTRIHAHTHTHTHTHTHAHSHTHTHTRTLTQAHSHTHNHTRTLTHAHSHTRTHTHTHTSTHTHTHTHVEWNRALCALSGKSALVQESAPKKTPKIPNPKTPNPISYPLGVSVLRAALAVKPIFDRFHTVLVTSGTLSPLDMYPKILSFVPVTVQSFKMSMPRHRECVLPLIITKGDDQVSVSSKYETRDDVSVIRNYGSILIEFASCVPDGMVCFFVSYTYMEAIVGAWQEHGILQQLLEHKLLFIETQDAAETALALENYQKACENGRGAVLFSVARGKVSEGVDFDHHFGRCVIMFGIPFVYTESRILRARLEYLRDKFQIKEADFLTFDAMRHAAQCVGRVLRSKTDYGIMIFADKRYSRMDKRSKLPGWINEKIDDRNSNLATQEAVSVSRRFLKIMAQPYEPDENSLLTSDDIINKRIPSQRYVAK</sequence>
<keyword evidence="16" id="KW-0539">Nucleus</keyword>
<feature type="compositionally biased region" description="Basic residues" evidence="19">
    <location>
        <begin position="244"/>
        <end position="258"/>
    </location>
</feature>
<evidence type="ECO:0000256" key="17">
    <source>
        <dbReference type="ARBA" id="ARBA00044969"/>
    </source>
</evidence>
<dbReference type="PROSITE" id="PS00690">
    <property type="entry name" value="DEAH_ATP_HELICASE"/>
    <property type="match status" value="1"/>
</dbReference>
<gene>
    <name evidence="21" type="ORF">SARC_10307</name>
</gene>
<comment type="subcellular location">
    <subcellularLocation>
        <location evidence="2">Nucleus</location>
    </subcellularLocation>
</comment>
<dbReference type="RefSeq" id="XP_014151132.1">
    <property type="nucleotide sequence ID" value="XM_014295657.1"/>
</dbReference>
<dbReference type="Proteomes" id="UP000054560">
    <property type="component" value="Unassembled WGS sequence"/>
</dbReference>
<dbReference type="OrthoDB" id="272481at2759"/>
<dbReference type="PROSITE" id="PS51193">
    <property type="entry name" value="HELICASE_ATP_BIND_2"/>
    <property type="match status" value="1"/>
</dbReference>
<evidence type="ECO:0000256" key="9">
    <source>
        <dbReference type="ARBA" id="ARBA00022806"/>
    </source>
</evidence>
<keyword evidence="15" id="KW-0413">Isomerase</keyword>
<keyword evidence="9" id="KW-0347">Helicase</keyword>
<keyword evidence="14" id="KW-0234">DNA repair</keyword>
<proteinExistence type="inferred from homology"/>
<dbReference type="Pfam" id="PF06733">
    <property type="entry name" value="DEAD_2"/>
    <property type="match status" value="1"/>
</dbReference>
<keyword evidence="13" id="KW-0238">DNA-binding</keyword>
<evidence type="ECO:0000256" key="7">
    <source>
        <dbReference type="ARBA" id="ARBA00022763"/>
    </source>
</evidence>
<dbReference type="GO" id="GO:0003684">
    <property type="term" value="F:damaged DNA binding"/>
    <property type="evidence" value="ECO:0007669"/>
    <property type="project" value="TreeGrafter"/>
</dbReference>
<dbReference type="NCBIfam" id="TIGR00604">
    <property type="entry name" value="rad3"/>
    <property type="match status" value="1"/>
</dbReference>
<evidence type="ECO:0000256" key="13">
    <source>
        <dbReference type="ARBA" id="ARBA00023125"/>
    </source>
</evidence>
<evidence type="ECO:0000313" key="22">
    <source>
        <dbReference type="Proteomes" id="UP000054560"/>
    </source>
</evidence>
<dbReference type="InterPro" id="IPR001945">
    <property type="entry name" value="RAD3/XPD"/>
</dbReference>
<protein>
    <recommendedName>
        <fullName evidence="17">DNA 5'-3' helicase</fullName>
        <ecNumber evidence="17">5.6.2.3</ecNumber>
    </recommendedName>
</protein>
<dbReference type="EC" id="5.6.2.3" evidence="17"/>
<evidence type="ECO:0000256" key="2">
    <source>
        <dbReference type="ARBA" id="ARBA00004123"/>
    </source>
</evidence>
<dbReference type="CDD" id="cd18788">
    <property type="entry name" value="SF2_C_XPD"/>
    <property type="match status" value="1"/>
</dbReference>
<evidence type="ECO:0000256" key="19">
    <source>
        <dbReference type="SAM" id="MobiDB-lite"/>
    </source>
</evidence>
<dbReference type="GO" id="GO:0006289">
    <property type="term" value="P:nucleotide-excision repair"/>
    <property type="evidence" value="ECO:0007669"/>
    <property type="project" value="InterPro"/>
</dbReference>
<dbReference type="eggNOG" id="KOG1131">
    <property type="taxonomic scope" value="Eukaryota"/>
</dbReference>
<dbReference type="InterPro" id="IPR010614">
    <property type="entry name" value="RAD3-like_helicase_DEAD"/>
</dbReference>
<feature type="domain" description="Helicase ATP-binding" evidence="20">
    <location>
        <begin position="1"/>
        <end position="196"/>
    </location>
</feature>
<keyword evidence="22" id="KW-1185">Reference proteome</keyword>
<evidence type="ECO:0000256" key="18">
    <source>
        <dbReference type="ARBA" id="ARBA00048954"/>
    </source>
</evidence>
<keyword evidence="10" id="KW-0067">ATP-binding</keyword>
<dbReference type="SUPFAM" id="SSF52540">
    <property type="entry name" value="P-loop containing nucleoside triphosphate hydrolases"/>
    <property type="match status" value="1"/>
</dbReference>
<dbReference type="Gene3D" id="3.40.50.300">
    <property type="entry name" value="P-loop containing nucleotide triphosphate hydrolases"/>
    <property type="match status" value="2"/>
</dbReference>
<dbReference type="InterPro" id="IPR042493">
    <property type="entry name" value="XPD_DNA_FeS"/>
</dbReference>
<comment type="cofactor">
    <cofactor evidence="1">
        <name>[4Fe-4S] cluster</name>
        <dbReference type="ChEBI" id="CHEBI:49883"/>
    </cofactor>
</comment>
<evidence type="ECO:0000256" key="12">
    <source>
        <dbReference type="ARBA" id="ARBA00023014"/>
    </source>
</evidence>
<dbReference type="InterPro" id="IPR006555">
    <property type="entry name" value="ATP-dep_Helicase_C"/>
</dbReference>
<dbReference type="FunFam" id="3.40.50.300:FF:000128">
    <property type="entry name" value="Putative DNA repair helicase RAD3"/>
    <property type="match status" value="1"/>
</dbReference>
<dbReference type="PANTHER" id="PTHR11472:SF1">
    <property type="entry name" value="GENERAL TRANSCRIPTION AND DNA REPAIR FACTOR IIH HELICASE SUBUNIT XPD"/>
    <property type="match status" value="1"/>
</dbReference>
<evidence type="ECO:0000256" key="3">
    <source>
        <dbReference type="ARBA" id="ARBA00009146"/>
    </source>
</evidence>
<evidence type="ECO:0000256" key="5">
    <source>
        <dbReference type="ARBA" id="ARBA00022723"/>
    </source>
</evidence>
<keyword evidence="8" id="KW-0378">Hydrolase</keyword>
<dbReference type="PRINTS" id="PR00852">
    <property type="entry name" value="XRODRMPGMNTD"/>
</dbReference>
<keyword evidence="11" id="KW-0408">Iron</keyword>
<dbReference type="Gene3D" id="1.10.30.20">
    <property type="entry name" value="Bacterial XPD DNA helicase, FeS cluster domain"/>
    <property type="match status" value="1"/>
</dbReference>
<dbReference type="InterPro" id="IPR045028">
    <property type="entry name" value="DinG/Rad3-like"/>
</dbReference>
<dbReference type="FunFam" id="3.40.50.300:FF:000135">
    <property type="entry name" value="DNA repair helicase RAD3, putative"/>
    <property type="match status" value="1"/>
</dbReference>
<dbReference type="GO" id="GO:0043139">
    <property type="term" value="F:5'-3' DNA helicase activity"/>
    <property type="evidence" value="ECO:0007669"/>
    <property type="project" value="UniProtKB-EC"/>
</dbReference>
<dbReference type="Pfam" id="PF13307">
    <property type="entry name" value="Helicase_C_2"/>
    <property type="match status" value="1"/>
</dbReference>
<dbReference type="PANTHER" id="PTHR11472">
    <property type="entry name" value="DNA REPAIR DEAD HELICASE RAD3/XP-D SUBFAMILY MEMBER"/>
    <property type="match status" value="1"/>
</dbReference>
<evidence type="ECO:0000256" key="8">
    <source>
        <dbReference type="ARBA" id="ARBA00022801"/>
    </source>
</evidence>
<dbReference type="GO" id="GO:0046872">
    <property type="term" value="F:metal ion binding"/>
    <property type="evidence" value="ECO:0007669"/>
    <property type="project" value="UniProtKB-KW"/>
</dbReference>
<dbReference type="InterPro" id="IPR014013">
    <property type="entry name" value="Helic_SF1/SF2_ATP-bd_DinG/Rad3"/>
</dbReference>
<keyword evidence="6" id="KW-0547">Nucleotide-binding</keyword>
<dbReference type="SMART" id="SM00491">
    <property type="entry name" value="HELICc2"/>
    <property type="match status" value="1"/>
</dbReference>
<dbReference type="AlphaFoldDB" id="A0A0L0FKE5"/>
<reference evidence="21 22" key="1">
    <citation type="submission" date="2011-02" db="EMBL/GenBank/DDBJ databases">
        <title>The Genome Sequence of Sphaeroforma arctica JP610.</title>
        <authorList>
            <consortium name="The Broad Institute Genome Sequencing Platform"/>
            <person name="Russ C."/>
            <person name="Cuomo C."/>
            <person name="Young S.K."/>
            <person name="Zeng Q."/>
            <person name="Gargeya S."/>
            <person name="Alvarado L."/>
            <person name="Berlin A."/>
            <person name="Chapman S.B."/>
            <person name="Chen Z."/>
            <person name="Freedman E."/>
            <person name="Gellesch M."/>
            <person name="Goldberg J."/>
            <person name="Griggs A."/>
            <person name="Gujja S."/>
            <person name="Heilman E."/>
            <person name="Heiman D."/>
            <person name="Howarth C."/>
            <person name="Mehta T."/>
            <person name="Neiman D."/>
            <person name="Pearson M."/>
            <person name="Roberts A."/>
            <person name="Saif S."/>
            <person name="Shea T."/>
            <person name="Shenoy N."/>
            <person name="Sisk P."/>
            <person name="Stolte C."/>
            <person name="Sykes S."/>
            <person name="White J."/>
            <person name="Yandava C."/>
            <person name="Burger G."/>
            <person name="Gray M.W."/>
            <person name="Holland P.W.H."/>
            <person name="King N."/>
            <person name="Lang F.B.F."/>
            <person name="Roger A.J."/>
            <person name="Ruiz-Trillo I."/>
            <person name="Haas B."/>
            <person name="Nusbaum C."/>
            <person name="Birren B."/>
        </authorList>
    </citation>
    <scope>NUCLEOTIDE SEQUENCE [LARGE SCALE GENOMIC DNA]</scope>
    <source>
        <strain evidence="21 22">JP610</strain>
    </source>
</reference>
<evidence type="ECO:0000256" key="4">
    <source>
        <dbReference type="ARBA" id="ARBA00022485"/>
    </source>
</evidence>
<evidence type="ECO:0000256" key="16">
    <source>
        <dbReference type="ARBA" id="ARBA00023242"/>
    </source>
</evidence>
<evidence type="ECO:0000256" key="1">
    <source>
        <dbReference type="ARBA" id="ARBA00001966"/>
    </source>
</evidence>
<evidence type="ECO:0000256" key="11">
    <source>
        <dbReference type="ARBA" id="ARBA00023004"/>
    </source>
</evidence>
<dbReference type="GO" id="GO:0005634">
    <property type="term" value="C:nucleus"/>
    <property type="evidence" value="ECO:0007669"/>
    <property type="project" value="UniProtKB-SubCell"/>
</dbReference>
<keyword evidence="7" id="KW-0227">DNA damage</keyword>
<dbReference type="GO" id="GO:0016818">
    <property type="term" value="F:hydrolase activity, acting on acid anhydrides, in phosphorus-containing anhydrides"/>
    <property type="evidence" value="ECO:0007669"/>
    <property type="project" value="InterPro"/>
</dbReference>
<dbReference type="Gene3D" id="1.10.275.40">
    <property type="match status" value="1"/>
</dbReference>
<comment type="similarity">
    <text evidence="3">Belongs to the helicase family. RAD3/XPD subfamily.</text>
</comment>
<evidence type="ECO:0000256" key="14">
    <source>
        <dbReference type="ARBA" id="ARBA00023204"/>
    </source>
</evidence>
<evidence type="ECO:0000256" key="10">
    <source>
        <dbReference type="ARBA" id="ARBA00022840"/>
    </source>
</evidence>
<evidence type="ECO:0000256" key="15">
    <source>
        <dbReference type="ARBA" id="ARBA00023235"/>
    </source>
</evidence>
<keyword evidence="12" id="KW-0411">Iron-sulfur</keyword>
<dbReference type="GO" id="GO:0005524">
    <property type="term" value="F:ATP binding"/>
    <property type="evidence" value="ECO:0007669"/>
    <property type="project" value="UniProtKB-KW"/>
</dbReference>
<dbReference type="InterPro" id="IPR006554">
    <property type="entry name" value="Helicase-like_DEXD_c2"/>
</dbReference>
<keyword evidence="5" id="KW-0479">Metal-binding</keyword>
<dbReference type="STRING" id="667725.A0A0L0FKE5"/>
<evidence type="ECO:0000313" key="21">
    <source>
        <dbReference type="EMBL" id="KNC77230.1"/>
    </source>
</evidence>
<dbReference type="EMBL" id="KQ242798">
    <property type="protein sequence ID" value="KNC77230.1"/>
    <property type="molecule type" value="Genomic_DNA"/>
</dbReference>
<dbReference type="SMART" id="SM00488">
    <property type="entry name" value="DEXDc2"/>
    <property type="match status" value="1"/>
</dbReference>
<feature type="compositionally biased region" description="Basic residues" evidence="19">
    <location>
        <begin position="266"/>
        <end position="297"/>
    </location>
</feature>
<dbReference type="GeneID" id="25910811"/>
<comment type="catalytic activity">
    <reaction evidence="18">
        <text>ATP + H2O = ADP + phosphate + H(+)</text>
        <dbReference type="Rhea" id="RHEA:13065"/>
        <dbReference type="ChEBI" id="CHEBI:15377"/>
        <dbReference type="ChEBI" id="CHEBI:15378"/>
        <dbReference type="ChEBI" id="CHEBI:30616"/>
        <dbReference type="ChEBI" id="CHEBI:43474"/>
        <dbReference type="ChEBI" id="CHEBI:456216"/>
        <dbReference type="EC" id="5.6.2.3"/>
    </reaction>
</comment>
<evidence type="ECO:0000256" key="6">
    <source>
        <dbReference type="ARBA" id="ARBA00022741"/>
    </source>
</evidence>
<name>A0A0L0FKE5_9EUKA</name>
<organism evidence="21 22">
    <name type="scientific">Sphaeroforma arctica JP610</name>
    <dbReference type="NCBI Taxonomy" id="667725"/>
    <lineage>
        <taxon>Eukaryota</taxon>
        <taxon>Ichthyosporea</taxon>
        <taxon>Ichthyophonida</taxon>
        <taxon>Sphaeroforma</taxon>
    </lineage>
</organism>
<dbReference type="InterPro" id="IPR027417">
    <property type="entry name" value="P-loop_NTPase"/>
</dbReference>
<evidence type="ECO:0000259" key="20">
    <source>
        <dbReference type="PROSITE" id="PS51193"/>
    </source>
</evidence>
<dbReference type="InterPro" id="IPR002464">
    <property type="entry name" value="DNA/RNA_helicase_DEAH_CS"/>
</dbReference>
<dbReference type="GO" id="GO:0045951">
    <property type="term" value="P:positive regulation of mitotic recombination"/>
    <property type="evidence" value="ECO:0007669"/>
    <property type="project" value="TreeGrafter"/>
</dbReference>
<accession>A0A0L0FKE5</accession>
<keyword evidence="4" id="KW-0004">4Fe-4S</keyword>
<dbReference type="GO" id="GO:0006366">
    <property type="term" value="P:transcription by RNA polymerase II"/>
    <property type="evidence" value="ECO:0007669"/>
    <property type="project" value="TreeGrafter"/>
</dbReference>
<dbReference type="GO" id="GO:0051539">
    <property type="term" value="F:4 iron, 4 sulfur cluster binding"/>
    <property type="evidence" value="ECO:0007669"/>
    <property type="project" value="UniProtKB-KW"/>
</dbReference>
<dbReference type="InterPro" id="IPR013020">
    <property type="entry name" value="Rad3/Chl1-like"/>
</dbReference>